<reference evidence="17" key="1">
    <citation type="submission" date="2020-10" db="EMBL/GenBank/DDBJ databases">
        <title>Connecting structure to function with the recovery of over 1000 high-quality activated sludge metagenome-assembled genomes encoding full-length rRNA genes using long-read sequencing.</title>
        <authorList>
            <person name="Singleton C.M."/>
            <person name="Petriglieri F."/>
            <person name="Kristensen J.M."/>
            <person name="Kirkegaard R.H."/>
            <person name="Michaelsen T.Y."/>
            <person name="Andersen M.H."/>
            <person name="Karst S.M."/>
            <person name="Dueholm M.S."/>
            <person name="Nielsen P.H."/>
            <person name="Albertsen M."/>
        </authorList>
    </citation>
    <scope>NUCLEOTIDE SEQUENCE</scope>
    <source>
        <strain evidence="17">Hirt_18-Q3-R61-65_BATAC.395</strain>
    </source>
</reference>
<feature type="binding site" evidence="12">
    <location>
        <position position="277"/>
    </location>
    <ligand>
        <name>Zn(2+)</name>
        <dbReference type="ChEBI" id="CHEBI:29105"/>
        <note>catalytic</note>
    </ligand>
</feature>
<evidence type="ECO:0000313" key="17">
    <source>
        <dbReference type="EMBL" id="MBK8524713.1"/>
    </source>
</evidence>
<evidence type="ECO:0000256" key="2">
    <source>
        <dbReference type="ARBA" id="ARBA00022670"/>
    </source>
</evidence>
<feature type="transmembrane region" description="Helical" evidence="14">
    <location>
        <begin position="6"/>
        <end position="23"/>
    </location>
</feature>
<dbReference type="InterPro" id="IPR001915">
    <property type="entry name" value="Peptidase_M48"/>
</dbReference>
<sequence length="416" mass="46792">MADTFTSLFLAVLTLSVAARFWLARRHIAHVHANRDQVPAEFAERIPLAAHQKAADYTITKSRFSLLALAIETVLLLALTLGGGLDALASFWRERFDGIWYGLALIFSVTLLSGIVDLPLALWRQFVIEARFGFNRMTPGLFFLDLLKSTLLGATIGTPVLLAVLWLMGAMGDFWWVYVWLFWCSFNLLILFAYPTWIAPLFNKFVPMEAGETKTRVEALLERCGFRSGGLFVMDGSRRSAHGNAYFTGFGQNKRIVFFDTLLKRLQPEEIEAVLAHELGHFRHRHVFKRIVTMFVLSLAFLALLGQLIDAPWFYNGLGISSDHQGTAMALILFFLALPVFIFPLTPLSSLLSRRHEFEADRYAATHASSEDLVHALVKLYEDNAATLTPDPLHSLFYDSHPPAAIRISRLQAANT</sequence>
<dbReference type="InterPro" id="IPR032456">
    <property type="entry name" value="Peptidase_M48_N"/>
</dbReference>
<feature type="transmembrane region" description="Helical" evidence="14">
    <location>
        <begin position="66"/>
        <end position="92"/>
    </location>
</feature>
<comment type="cofactor">
    <cofactor evidence="12 13">
        <name>Zn(2+)</name>
        <dbReference type="ChEBI" id="CHEBI:29105"/>
    </cofactor>
    <text evidence="12 13">Binds 1 zinc ion per subunit.</text>
</comment>
<feature type="transmembrane region" description="Helical" evidence="14">
    <location>
        <begin position="141"/>
        <end position="168"/>
    </location>
</feature>
<feature type="transmembrane region" description="Helical" evidence="14">
    <location>
        <begin position="329"/>
        <end position="352"/>
    </location>
</feature>
<evidence type="ECO:0000256" key="10">
    <source>
        <dbReference type="ARBA" id="ARBA00023136"/>
    </source>
</evidence>
<keyword evidence="7 12" id="KW-0862">Zinc</keyword>
<feature type="active site" description="Proton donor" evidence="11">
    <location>
        <position position="361"/>
    </location>
</feature>
<gene>
    <name evidence="17" type="ORF">IPL58_11830</name>
</gene>
<comment type="similarity">
    <text evidence="13">Belongs to the peptidase M48 family.</text>
</comment>
<keyword evidence="5 13" id="KW-0378">Hydrolase</keyword>
<dbReference type="Pfam" id="PF16491">
    <property type="entry name" value="Peptidase_M48_N"/>
    <property type="match status" value="1"/>
</dbReference>
<evidence type="ECO:0000256" key="9">
    <source>
        <dbReference type="ARBA" id="ARBA00023049"/>
    </source>
</evidence>
<keyword evidence="8 14" id="KW-1133">Transmembrane helix</keyword>
<name>A0A9D7PS02_9PROT</name>
<organism evidence="17 18">
    <name type="scientific">Candidatus Proximibacter danicus</name>
    <dbReference type="NCBI Taxonomy" id="2954365"/>
    <lineage>
        <taxon>Bacteria</taxon>
        <taxon>Pseudomonadati</taxon>
        <taxon>Pseudomonadota</taxon>
        <taxon>Betaproteobacteria</taxon>
        <taxon>Candidatus Proximibacter</taxon>
    </lineage>
</organism>
<evidence type="ECO:0000256" key="12">
    <source>
        <dbReference type="PIRSR" id="PIRSR627057-2"/>
    </source>
</evidence>
<evidence type="ECO:0000256" key="7">
    <source>
        <dbReference type="ARBA" id="ARBA00022833"/>
    </source>
</evidence>
<comment type="caution">
    <text evidence="17">The sequence shown here is derived from an EMBL/GenBank/DDBJ whole genome shotgun (WGS) entry which is preliminary data.</text>
</comment>
<dbReference type="Pfam" id="PF01435">
    <property type="entry name" value="Peptidase_M48"/>
    <property type="match status" value="1"/>
</dbReference>
<dbReference type="GO" id="GO:0004222">
    <property type="term" value="F:metalloendopeptidase activity"/>
    <property type="evidence" value="ECO:0007669"/>
    <property type="project" value="InterPro"/>
</dbReference>
<evidence type="ECO:0000256" key="1">
    <source>
        <dbReference type="ARBA" id="ARBA00004477"/>
    </source>
</evidence>
<dbReference type="EMBL" id="JADJUC010000013">
    <property type="protein sequence ID" value="MBK8524713.1"/>
    <property type="molecule type" value="Genomic_DNA"/>
</dbReference>
<dbReference type="GO" id="GO:0071586">
    <property type="term" value="P:CAAX-box protein processing"/>
    <property type="evidence" value="ECO:0007669"/>
    <property type="project" value="InterPro"/>
</dbReference>
<feature type="binding site" evidence="12">
    <location>
        <position position="281"/>
    </location>
    <ligand>
        <name>Zn(2+)</name>
        <dbReference type="ChEBI" id="CHEBI:29105"/>
        <note>catalytic</note>
    </ligand>
</feature>
<evidence type="ECO:0000256" key="6">
    <source>
        <dbReference type="ARBA" id="ARBA00022824"/>
    </source>
</evidence>
<keyword evidence="3 14" id="KW-0812">Transmembrane</keyword>
<keyword evidence="9 13" id="KW-0482">Metalloprotease</keyword>
<evidence type="ECO:0000259" key="16">
    <source>
        <dbReference type="Pfam" id="PF16491"/>
    </source>
</evidence>
<feature type="active site" evidence="11">
    <location>
        <position position="278"/>
    </location>
</feature>
<feature type="domain" description="Peptidase M48" evidence="15">
    <location>
        <begin position="209"/>
        <end position="413"/>
    </location>
</feature>
<dbReference type="AlphaFoldDB" id="A0A9D7PS02"/>
<dbReference type="FunFam" id="3.30.2010.10:FF:000002">
    <property type="entry name" value="CAAX prenyl protease"/>
    <property type="match status" value="1"/>
</dbReference>
<feature type="transmembrane region" description="Helical" evidence="14">
    <location>
        <begin position="174"/>
        <end position="194"/>
    </location>
</feature>
<evidence type="ECO:0000256" key="8">
    <source>
        <dbReference type="ARBA" id="ARBA00022989"/>
    </source>
</evidence>
<evidence type="ECO:0000313" key="18">
    <source>
        <dbReference type="Proteomes" id="UP000886689"/>
    </source>
</evidence>
<dbReference type="GO" id="GO:0046872">
    <property type="term" value="F:metal ion binding"/>
    <property type="evidence" value="ECO:0007669"/>
    <property type="project" value="UniProtKB-KW"/>
</dbReference>
<keyword evidence="10 14" id="KW-0472">Membrane</keyword>
<proteinExistence type="inferred from homology"/>
<evidence type="ECO:0000256" key="11">
    <source>
        <dbReference type="PIRSR" id="PIRSR627057-1"/>
    </source>
</evidence>
<feature type="transmembrane region" description="Helical" evidence="14">
    <location>
        <begin position="98"/>
        <end position="120"/>
    </location>
</feature>
<feature type="binding site" evidence="12">
    <location>
        <position position="357"/>
    </location>
    <ligand>
        <name>Zn(2+)</name>
        <dbReference type="ChEBI" id="CHEBI:29105"/>
        <note>catalytic</note>
    </ligand>
</feature>
<evidence type="ECO:0000256" key="4">
    <source>
        <dbReference type="ARBA" id="ARBA00022723"/>
    </source>
</evidence>
<evidence type="ECO:0000256" key="13">
    <source>
        <dbReference type="RuleBase" id="RU003983"/>
    </source>
</evidence>
<accession>A0A9D7PS02</accession>
<evidence type="ECO:0000256" key="5">
    <source>
        <dbReference type="ARBA" id="ARBA00022801"/>
    </source>
</evidence>
<dbReference type="CDD" id="cd07343">
    <property type="entry name" value="M48A_Zmpste24p_like"/>
    <property type="match status" value="1"/>
</dbReference>
<dbReference type="InterPro" id="IPR027057">
    <property type="entry name" value="CAXX_Prtase_1"/>
</dbReference>
<dbReference type="PANTHER" id="PTHR10120">
    <property type="entry name" value="CAAX PRENYL PROTEASE 1"/>
    <property type="match status" value="1"/>
</dbReference>
<keyword evidence="2 13" id="KW-0645">Protease</keyword>
<comment type="subcellular location">
    <subcellularLocation>
        <location evidence="1">Endoplasmic reticulum membrane</location>
        <topology evidence="1">Multi-pass membrane protein</topology>
    </subcellularLocation>
</comment>
<keyword evidence="4 12" id="KW-0479">Metal-binding</keyword>
<feature type="transmembrane region" description="Helical" evidence="14">
    <location>
        <begin position="291"/>
        <end position="309"/>
    </location>
</feature>
<dbReference type="Gene3D" id="3.30.2010.10">
    <property type="entry name" value="Metalloproteases ('zincins'), catalytic domain"/>
    <property type="match status" value="1"/>
</dbReference>
<keyword evidence="6" id="KW-0256">Endoplasmic reticulum</keyword>
<feature type="domain" description="CAAX prenyl protease 1 N-terminal" evidence="16">
    <location>
        <begin position="28"/>
        <end position="204"/>
    </location>
</feature>
<protein>
    <submittedName>
        <fullName evidence="17">M48 family metallopeptidase</fullName>
    </submittedName>
</protein>
<evidence type="ECO:0000259" key="15">
    <source>
        <dbReference type="Pfam" id="PF01435"/>
    </source>
</evidence>
<evidence type="ECO:0000256" key="3">
    <source>
        <dbReference type="ARBA" id="ARBA00022692"/>
    </source>
</evidence>
<evidence type="ECO:0000256" key="14">
    <source>
        <dbReference type="SAM" id="Phobius"/>
    </source>
</evidence>
<dbReference type="Proteomes" id="UP000886689">
    <property type="component" value="Unassembled WGS sequence"/>
</dbReference>